<evidence type="ECO:0000259" key="7">
    <source>
        <dbReference type="Pfam" id="PF00520"/>
    </source>
</evidence>
<evidence type="ECO:0000313" key="9">
    <source>
        <dbReference type="Proteomes" id="UP000324629"/>
    </source>
</evidence>
<keyword evidence="3 6" id="KW-1133">Transmembrane helix</keyword>
<dbReference type="GO" id="GO:0005223">
    <property type="term" value="F:intracellularly cGMP-activated cation channel activity"/>
    <property type="evidence" value="ECO:0007669"/>
    <property type="project" value="TreeGrafter"/>
</dbReference>
<dbReference type="Pfam" id="PF00520">
    <property type="entry name" value="Ion_trans"/>
    <property type="match status" value="1"/>
</dbReference>
<gene>
    <name evidence="8" type="ORF">DEA37_0010523</name>
</gene>
<proteinExistence type="predicted"/>
<name>A0A5J4N975_9TREM</name>
<dbReference type="GO" id="GO:0030553">
    <property type="term" value="F:cGMP binding"/>
    <property type="evidence" value="ECO:0007669"/>
    <property type="project" value="TreeGrafter"/>
</dbReference>
<dbReference type="GO" id="GO:0005886">
    <property type="term" value="C:plasma membrane"/>
    <property type="evidence" value="ECO:0007669"/>
    <property type="project" value="TreeGrafter"/>
</dbReference>
<keyword evidence="2 6" id="KW-0812">Transmembrane</keyword>
<dbReference type="InterPro" id="IPR050866">
    <property type="entry name" value="CNG_cation_channel"/>
</dbReference>
<dbReference type="InterPro" id="IPR003938">
    <property type="entry name" value="K_chnl_volt-dep_EAG/ELK/ERG"/>
</dbReference>
<dbReference type="Proteomes" id="UP000324629">
    <property type="component" value="Unassembled WGS sequence"/>
</dbReference>
<comment type="subcellular location">
    <subcellularLocation>
        <location evidence="1">Membrane</location>
        <topology evidence="1">Multi-pass membrane protein</topology>
    </subcellularLocation>
</comment>
<feature type="transmembrane region" description="Helical" evidence="6">
    <location>
        <begin position="191"/>
        <end position="210"/>
    </location>
</feature>
<evidence type="ECO:0000256" key="6">
    <source>
        <dbReference type="SAM" id="Phobius"/>
    </source>
</evidence>
<keyword evidence="4 6" id="KW-0472">Membrane</keyword>
<keyword evidence="9" id="KW-1185">Reference proteome</keyword>
<evidence type="ECO:0000313" key="8">
    <source>
        <dbReference type="EMBL" id="KAA3672105.1"/>
    </source>
</evidence>
<feature type="compositionally biased region" description="Basic residues" evidence="5">
    <location>
        <begin position="1"/>
        <end position="10"/>
    </location>
</feature>
<evidence type="ECO:0000256" key="5">
    <source>
        <dbReference type="SAM" id="MobiDB-lite"/>
    </source>
</evidence>
<sequence length="406" mass="46389">MTLRANRSRSRSGSSTELLRNAANGSSRILTDPASLQDASETSKLYDNNVMATNPPPTPNNLDSFNSHTETDVKINLNNLPGKEKHERQALNKSGSEPLPICISFSPSSRGIHLWCGTISLVVVYHMWVIVYRYSFAEIGPHNLWTWFLLDYLADFLYLVDMAISVRTGFMEDGVMQFNDKRMRVHYMNSTQFYIDCLSLLPLDFLYLSIGYNSMLRVFRLCKVYKFWQFLDRAERHASWPNIMRFAKLMFYYLTILHWNACAFKLVADFMMHRPNPISLVPLTENHVIHTQQTEFDRLNLTVFVANNSGLTYVSAVYWGMMSLISVGTPQPTADESMAYMFKIVECIVGVLLFAAILGHVSNIITNASAGQKEFQGKPLHETQPLKMVVLVKLSTNFLLLLQVYE</sequence>
<dbReference type="Gene3D" id="1.10.287.70">
    <property type="match status" value="1"/>
</dbReference>
<evidence type="ECO:0000256" key="1">
    <source>
        <dbReference type="ARBA" id="ARBA00004141"/>
    </source>
</evidence>
<dbReference type="InterPro" id="IPR005821">
    <property type="entry name" value="Ion_trans_dom"/>
</dbReference>
<dbReference type="GO" id="GO:0044877">
    <property type="term" value="F:protein-containing complex binding"/>
    <property type="evidence" value="ECO:0007669"/>
    <property type="project" value="TreeGrafter"/>
</dbReference>
<evidence type="ECO:0000256" key="2">
    <source>
        <dbReference type="ARBA" id="ARBA00022692"/>
    </source>
</evidence>
<feature type="transmembrane region" description="Helical" evidence="6">
    <location>
        <begin position="340"/>
        <end position="365"/>
    </location>
</feature>
<feature type="domain" description="Ion transport" evidence="7">
    <location>
        <begin position="115"/>
        <end position="369"/>
    </location>
</feature>
<organism evidence="8 9">
    <name type="scientific">Paragonimus westermani</name>
    <dbReference type="NCBI Taxonomy" id="34504"/>
    <lineage>
        <taxon>Eukaryota</taxon>
        <taxon>Metazoa</taxon>
        <taxon>Spiralia</taxon>
        <taxon>Lophotrochozoa</taxon>
        <taxon>Platyhelminthes</taxon>
        <taxon>Trematoda</taxon>
        <taxon>Digenea</taxon>
        <taxon>Plagiorchiida</taxon>
        <taxon>Troglotremata</taxon>
        <taxon>Troglotrematidae</taxon>
        <taxon>Paragonimus</taxon>
    </lineage>
</organism>
<evidence type="ECO:0000256" key="3">
    <source>
        <dbReference type="ARBA" id="ARBA00022989"/>
    </source>
</evidence>
<feature type="transmembrane region" description="Helical" evidence="6">
    <location>
        <begin position="250"/>
        <end position="268"/>
    </location>
</feature>
<dbReference type="GO" id="GO:0005222">
    <property type="term" value="F:intracellularly cAMP-activated cation channel activity"/>
    <property type="evidence" value="ECO:0007669"/>
    <property type="project" value="TreeGrafter"/>
</dbReference>
<feature type="transmembrane region" description="Helical" evidence="6">
    <location>
        <begin position="144"/>
        <end position="170"/>
    </location>
</feature>
<feature type="compositionally biased region" description="Low complexity" evidence="5">
    <location>
        <begin position="11"/>
        <end position="20"/>
    </location>
</feature>
<accession>A0A5J4N975</accession>
<feature type="transmembrane region" description="Helical" evidence="6">
    <location>
        <begin position="299"/>
        <end position="320"/>
    </location>
</feature>
<dbReference type="EMBL" id="QNGE01005347">
    <property type="protein sequence ID" value="KAA3672105.1"/>
    <property type="molecule type" value="Genomic_DNA"/>
</dbReference>
<dbReference type="PANTHER" id="PTHR45638:SF4">
    <property type="entry name" value="CYCLIC NUCLEOTIDE-BINDING DOMAIN-CONTAINING PROTEIN"/>
    <property type="match status" value="1"/>
</dbReference>
<reference evidence="8 9" key="1">
    <citation type="journal article" date="2019" name="Gigascience">
        <title>Whole-genome sequence of the oriental lung fluke Paragonimus westermani.</title>
        <authorList>
            <person name="Oey H."/>
            <person name="Zakrzewski M."/>
            <person name="Narain K."/>
            <person name="Devi K.R."/>
            <person name="Agatsuma T."/>
            <person name="Nawaratna S."/>
            <person name="Gobert G.N."/>
            <person name="Jones M.K."/>
            <person name="Ragan M.A."/>
            <person name="McManus D.P."/>
            <person name="Krause L."/>
        </authorList>
    </citation>
    <scope>NUCLEOTIDE SEQUENCE [LARGE SCALE GENOMIC DNA]</scope>
    <source>
        <strain evidence="8 9">IND2009</strain>
    </source>
</reference>
<feature type="transmembrane region" description="Helical" evidence="6">
    <location>
        <begin position="112"/>
        <end position="132"/>
    </location>
</feature>
<comment type="caution">
    <text evidence="8">The sequence shown here is derived from an EMBL/GenBank/DDBJ whole genome shotgun (WGS) entry which is preliminary data.</text>
</comment>
<protein>
    <submittedName>
        <fullName evidence="8">Cyclic nucleotide gated channel alpha 3</fullName>
    </submittedName>
</protein>
<dbReference type="SUPFAM" id="SSF81324">
    <property type="entry name" value="Voltage-gated potassium channels"/>
    <property type="match status" value="1"/>
</dbReference>
<dbReference type="AlphaFoldDB" id="A0A5J4N975"/>
<dbReference type="PANTHER" id="PTHR45638">
    <property type="entry name" value="CYCLIC NUCLEOTIDE-GATED CATION CHANNEL SUBUNIT A"/>
    <property type="match status" value="1"/>
</dbReference>
<dbReference type="GO" id="GO:0005249">
    <property type="term" value="F:voltage-gated potassium channel activity"/>
    <property type="evidence" value="ECO:0007669"/>
    <property type="project" value="InterPro"/>
</dbReference>
<dbReference type="GO" id="GO:0017071">
    <property type="term" value="C:intracellular cyclic nucleotide activated cation channel complex"/>
    <property type="evidence" value="ECO:0007669"/>
    <property type="project" value="TreeGrafter"/>
</dbReference>
<dbReference type="PRINTS" id="PR01463">
    <property type="entry name" value="EAGCHANLFMLY"/>
</dbReference>
<feature type="region of interest" description="Disordered" evidence="5">
    <location>
        <begin position="1"/>
        <end position="38"/>
    </location>
</feature>
<evidence type="ECO:0000256" key="4">
    <source>
        <dbReference type="ARBA" id="ARBA00023136"/>
    </source>
</evidence>